<dbReference type="InterPro" id="IPR003423">
    <property type="entry name" value="OMP_efflux"/>
</dbReference>
<evidence type="ECO:0000256" key="3">
    <source>
        <dbReference type="SAM" id="Coils"/>
    </source>
</evidence>
<dbReference type="Gene3D" id="1.20.1600.10">
    <property type="entry name" value="Outer membrane efflux proteins (OEP)"/>
    <property type="match status" value="1"/>
</dbReference>
<evidence type="ECO:0000256" key="1">
    <source>
        <dbReference type="ARBA" id="ARBA00007613"/>
    </source>
</evidence>
<keyword evidence="3" id="KW-0175">Coiled coil</keyword>
<keyword evidence="5" id="KW-1185">Reference proteome</keyword>
<sequence>MTPNPYAPRGTRHAGLATVALAATALAAALALAGCAVGPDYARPDTALAPFHTELQAARQDRHASPPPLDRWWEGFDDPQLVGIVQRALDQNLELAAALARVDQARASAQAAGAALLPTLDATASATALRQSLQSPLGTLARGLPGYDRNQREYTAGAAATWEIDLAGGLRRNAAAARAEAQAAEAGQIGTRVTVAADAADAYVQIRGYQSRIAVALDQIDTDSRLLDLVKLRRQLGAADDREVAQAEALLRQARSTVPLLRIALEAQSNRLDVLLGVQPGTYARTLEQKSDIPAVPVMADAGSPVDVLRRRPDVIAAERQLAASNERIGVAISDYYPKVSLSGILGFDSITTNGMFRNRSFQPLGTAGLRWRIFDFGKVDAEVRQAKGGYAEALAVYRQTVLRAAEDVENAVTLLNQSQVRRQELAAEVDALTRARELSEKAYKAGAITLTDVLDADRQLLVARDNLDGVRAESARAAVGVFRALGGGWDVAPAGVADGAPGASAGAVASNDRPR</sequence>
<dbReference type="PANTHER" id="PTHR30203">
    <property type="entry name" value="OUTER MEMBRANE CATION EFFLUX PROTEIN"/>
    <property type="match status" value="1"/>
</dbReference>
<organism evidence="4 5">
    <name type="scientific">Bordetella genomosp. 9</name>
    <dbReference type="NCBI Taxonomy" id="1416803"/>
    <lineage>
        <taxon>Bacteria</taxon>
        <taxon>Pseudomonadati</taxon>
        <taxon>Pseudomonadota</taxon>
        <taxon>Betaproteobacteria</taxon>
        <taxon>Burkholderiales</taxon>
        <taxon>Alcaligenaceae</taxon>
        <taxon>Bordetella</taxon>
    </lineage>
</organism>
<dbReference type="Proteomes" id="UP000216857">
    <property type="component" value="Unassembled WGS sequence"/>
</dbReference>
<keyword evidence="2" id="KW-0812">Transmembrane</keyword>
<comment type="similarity">
    <text evidence="1 2">Belongs to the outer membrane factor (OMF) (TC 1.B.17) family.</text>
</comment>
<evidence type="ECO:0000256" key="2">
    <source>
        <dbReference type="RuleBase" id="RU362097"/>
    </source>
</evidence>
<proteinExistence type="inferred from homology"/>
<protein>
    <submittedName>
        <fullName evidence="4">RND transporter</fullName>
    </submittedName>
</protein>
<dbReference type="EMBL" id="NEVJ01000003">
    <property type="protein sequence ID" value="OZI21354.1"/>
    <property type="molecule type" value="Genomic_DNA"/>
</dbReference>
<comment type="caution">
    <text evidence="4">The sequence shown here is derived from an EMBL/GenBank/DDBJ whole genome shotgun (WGS) entry which is preliminary data.</text>
</comment>
<feature type="signal peptide" evidence="2">
    <location>
        <begin position="1"/>
        <end position="33"/>
    </location>
</feature>
<dbReference type="OrthoDB" id="9770517at2"/>
<name>A0A261R8N1_9BORD</name>
<keyword evidence="2" id="KW-0449">Lipoprotein</keyword>
<reference evidence="4" key="1">
    <citation type="submission" date="2017-05" db="EMBL/GenBank/DDBJ databases">
        <title>Complete and WGS of Bordetella genogroups.</title>
        <authorList>
            <person name="Spilker T."/>
            <person name="Lipuma J."/>
        </authorList>
    </citation>
    <scope>NUCLEOTIDE SEQUENCE</scope>
    <source>
        <strain evidence="4">AU21707</strain>
    </source>
</reference>
<comment type="subcellular location">
    <subcellularLocation>
        <location evidence="2">Cell membrane</location>
        <topology evidence="2">Lipid-anchor</topology>
    </subcellularLocation>
</comment>
<feature type="coiled-coil region" evidence="3">
    <location>
        <begin position="416"/>
        <end position="443"/>
    </location>
</feature>
<dbReference type="PANTHER" id="PTHR30203:SF25">
    <property type="entry name" value="OUTER MEMBRANE PROTEIN-RELATED"/>
    <property type="match status" value="1"/>
</dbReference>
<keyword evidence="2" id="KW-1134">Transmembrane beta strand</keyword>
<dbReference type="GO" id="GO:0005886">
    <property type="term" value="C:plasma membrane"/>
    <property type="evidence" value="ECO:0007669"/>
    <property type="project" value="UniProtKB-SubCell"/>
</dbReference>
<dbReference type="SUPFAM" id="SSF56954">
    <property type="entry name" value="Outer membrane efflux proteins (OEP)"/>
    <property type="match status" value="1"/>
</dbReference>
<keyword evidence="2" id="KW-0732">Signal</keyword>
<dbReference type="InterPro" id="IPR010131">
    <property type="entry name" value="MdtP/NodT-like"/>
</dbReference>
<keyword evidence="2" id="KW-0564">Palmitate</keyword>
<accession>A0A261R8N1</accession>
<gene>
    <name evidence="4" type="ORF">CAL26_14340</name>
</gene>
<dbReference type="NCBIfam" id="TIGR01845">
    <property type="entry name" value="outer_NodT"/>
    <property type="match status" value="1"/>
</dbReference>
<dbReference type="Pfam" id="PF02321">
    <property type="entry name" value="OEP"/>
    <property type="match status" value="2"/>
</dbReference>
<dbReference type="Gene3D" id="2.20.200.10">
    <property type="entry name" value="Outer membrane efflux proteins (OEP)"/>
    <property type="match status" value="1"/>
</dbReference>
<evidence type="ECO:0000313" key="4">
    <source>
        <dbReference type="EMBL" id="OZI21354.1"/>
    </source>
</evidence>
<keyword evidence="2" id="KW-0472">Membrane</keyword>
<dbReference type="AlphaFoldDB" id="A0A261R8N1"/>
<feature type="chain" id="PRO_5011817953" evidence="2">
    <location>
        <begin position="34"/>
        <end position="516"/>
    </location>
</feature>
<evidence type="ECO:0000313" key="5">
    <source>
        <dbReference type="Proteomes" id="UP000216857"/>
    </source>
</evidence>
<dbReference type="GO" id="GO:0015562">
    <property type="term" value="F:efflux transmembrane transporter activity"/>
    <property type="evidence" value="ECO:0007669"/>
    <property type="project" value="InterPro"/>
</dbReference>